<dbReference type="Pfam" id="PF00296">
    <property type="entry name" value="Bac_luciferase"/>
    <property type="match status" value="1"/>
</dbReference>
<dbReference type="PANTHER" id="PTHR43244:SF2">
    <property type="entry name" value="CONSERVED HYPOTHETICAL ALANINE AND PROLINE-RICH PROTEIN"/>
    <property type="match status" value="1"/>
</dbReference>
<proteinExistence type="predicted"/>
<dbReference type="Proteomes" id="UP001156641">
    <property type="component" value="Unassembled WGS sequence"/>
</dbReference>
<dbReference type="PANTHER" id="PTHR43244">
    <property type="match status" value="1"/>
</dbReference>
<name>A0ABQ6AFY6_9PROT</name>
<organism evidence="2 3">
    <name type="scientific">Acidocella aquatica</name>
    <dbReference type="NCBI Taxonomy" id="1922313"/>
    <lineage>
        <taxon>Bacteria</taxon>
        <taxon>Pseudomonadati</taxon>
        <taxon>Pseudomonadota</taxon>
        <taxon>Alphaproteobacteria</taxon>
        <taxon>Acetobacterales</taxon>
        <taxon>Acidocellaceae</taxon>
        <taxon>Acidocella</taxon>
    </lineage>
</organism>
<evidence type="ECO:0000313" key="3">
    <source>
        <dbReference type="Proteomes" id="UP001156641"/>
    </source>
</evidence>
<evidence type="ECO:0000259" key="1">
    <source>
        <dbReference type="Pfam" id="PF00296"/>
    </source>
</evidence>
<gene>
    <name evidence="2" type="ORF">GCM10010909_36120</name>
</gene>
<feature type="domain" description="Luciferase-like" evidence="1">
    <location>
        <begin position="24"/>
        <end position="307"/>
    </location>
</feature>
<dbReference type="SUPFAM" id="SSF51679">
    <property type="entry name" value="Bacterial luciferase-like"/>
    <property type="match status" value="1"/>
</dbReference>
<accession>A0ABQ6AFY6</accession>
<reference evidence="3" key="1">
    <citation type="journal article" date="2019" name="Int. J. Syst. Evol. Microbiol.">
        <title>The Global Catalogue of Microorganisms (GCM) 10K type strain sequencing project: providing services to taxonomists for standard genome sequencing and annotation.</title>
        <authorList>
            <consortium name="The Broad Institute Genomics Platform"/>
            <consortium name="The Broad Institute Genome Sequencing Center for Infectious Disease"/>
            <person name="Wu L."/>
            <person name="Ma J."/>
        </authorList>
    </citation>
    <scope>NUCLEOTIDE SEQUENCE [LARGE SCALE GENOMIC DNA]</scope>
    <source>
        <strain evidence="3">NBRC 112502</strain>
    </source>
</reference>
<dbReference type="InterPro" id="IPR036661">
    <property type="entry name" value="Luciferase-like_sf"/>
</dbReference>
<dbReference type="CDD" id="cd01097">
    <property type="entry name" value="Tetrahydromethanopterin_reductase"/>
    <property type="match status" value="1"/>
</dbReference>
<comment type="caution">
    <text evidence="2">The sequence shown here is derived from an EMBL/GenBank/DDBJ whole genome shotgun (WGS) entry which is preliminary data.</text>
</comment>
<sequence length="336" mass="38168">MKVTQRLRNNLKDVIPDFNRKVALGYKGFFGFENKSNPFFAPLMCATQNRGIALSTSIAVAFSKTPMVMAMESYSLNQYCQGNFTLGMASQIRPHIVRRFGMPWTDKPVSQMREYIAALHAIWDAFESGGPLNFEGETYKHTLISPEFIPYIEGFGRPKIHLGAVGPGMNRLAAEVASGVITHSFVSEKSLREINLAPIEQILREQNKPRSSFEFVYPIFIATGSNEEEYKKNIAWHRHRIGFYASTPAYQVQLELHGWGALHQEVKKMTKEGRWSELGAPITDEMLDTFTVMGEPKDIAPKIKQRFGDFVDTIQCNLELQDEEVQYEIIKSIESI</sequence>
<dbReference type="Gene3D" id="3.20.20.30">
    <property type="entry name" value="Luciferase-like domain"/>
    <property type="match status" value="1"/>
</dbReference>
<dbReference type="InterPro" id="IPR011251">
    <property type="entry name" value="Luciferase-like_dom"/>
</dbReference>
<keyword evidence="3" id="KW-1185">Reference proteome</keyword>
<dbReference type="RefSeq" id="WP_284259788.1">
    <property type="nucleotide sequence ID" value="NZ_BSOS01000099.1"/>
</dbReference>
<dbReference type="NCBIfam" id="TIGR03617">
    <property type="entry name" value="F420_MSMEG_2256"/>
    <property type="match status" value="1"/>
</dbReference>
<dbReference type="EMBL" id="BSOS01000099">
    <property type="protein sequence ID" value="GLR68930.1"/>
    <property type="molecule type" value="Genomic_DNA"/>
</dbReference>
<protein>
    <submittedName>
        <fullName evidence="2">LLM class F420-dependent oxidoreductase</fullName>
    </submittedName>
</protein>
<evidence type="ECO:0000313" key="2">
    <source>
        <dbReference type="EMBL" id="GLR68930.1"/>
    </source>
</evidence>
<dbReference type="InterPro" id="IPR050564">
    <property type="entry name" value="F420-G6PD/mer"/>
</dbReference>
<dbReference type="InterPro" id="IPR019919">
    <property type="entry name" value="Lucif-like_OxRdtase_MSMEG_2256"/>
</dbReference>